<proteinExistence type="predicted"/>
<keyword evidence="2" id="KW-1185">Reference proteome</keyword>
<dbReference type="Proteomes" id="UP001485459">
    <property type="component" value="Chromosome"/>
</dbReference>
<dbReference type="EMBL" id="CP149822">
    <property type="protein sequence ID" value="WZN39331.1"/>
    <property type="molecule type" value="Genomic_DNA"/>
</dbReference>
<name>A0ABZ2YHY2_9BACT</name>
<evidence type="ECO:0000313" key="1">
    <source>
        <dbReference type="EMBL" id="WZN39331.1"/>
    </source>
</evidence>
<accession>A0ABZ2YHY2</accession>
<reference evidence="2" key="1">
    <citation type="submission" date="2024-03" db="EMBL/GenBank/DDBJ databases">
        <title>Chitinophaga horti sp. nov., isolated from garden soil.</title>
        <authorList>
            <person name="Lee D.S."/>
            <person name="Han D.M."/>
            <person name="Baek J.H."/>
            <person name="Choi D.G."/>
            <person name="Jeon J.H."/>
            <person name="Jeon C.O."/>
        </authorList>
    </citation>
    <scope>NUCLEOTIDE SEQUENCE [LARGE SCALE GENOMIC DNA]</scope>
    <source>
        <strain evidence="2">GPA1</strain>
    </source>
</reference>
<gene>
    <name evidence="1" type="ORF">WJU16_15100</name>
</gene>
<evidence type="ECO:0000313" key="2">
    <source>
        <dbReference type="Proteomes" id="UP001485459"/>
    </source>
</evidence>
<protein>
    <submittedName>
        <fullName evidence="1">Uncharacterized protein</fullName>
    </submittedName>
</protein>
<organism evidence="1 2">
    <name type="scientific">Chitinophaga pollutisoli</name>
    <dbReference type="NCBI Taxonomy" id="3133966"/>
    <lineage>
        <taxon>Bacteria</taxon>
        <taxon>Pseudomonadati</taxon>
        <taxon>Bacteroidota</taxon>
        <taxon>Chitinophagia</taxon>
        <taxon>Chitinophagales</taxon>
        <taxon>Chitinophagaceae</taxon>
        <taxon>Chitinophaga</taxon>
    </lineage>
</organism>
<dbReference type="RefSeq" id="WP_341834322.1">
    <property type="nucleotide sequence ID" value="NZ_CP149822.1"/>
</dbReference>
<sequence length="125" mass="14601">MEVPAQSTDIQAQFSSWKEEVDQVRSNLRTMRGRLQEIATSPQPDAERSLAIEHFQNQFIRQLEVADEMYHDLKQSAKHMGYGRPAIIHHDRPVDDMSSLQDRMQVFHKLHNELSGEFSRFASYD</sequence>